<evidence type="ECO:0000313" key="2">
    <source>
        <dbReference type="Proteomes" id="UP001163731"/>
    </source>
</evidence>
<keyword evidence="2" id="KW-1185">Reference proteome</keyword>
<gene>
    <name evidence="1" type="ORF">OMO38_19175</name>
</gene>
<name>A0ABT3I3K9_9FLAO</name>
<comment type="caution">
    <text evidence="1">The sequence shown here is derived from an EMBL/GenBank/DDBJ whole genome shotgun (WGS) entry which is preliminary data.</text>
</comment>
<organism evidence="1 2">
    <name type="scientific">Chryseobacterium kimseyorum</name>
    <dbReference type="NCBI Taxonomy" id="2984028"/>
    <lineage>
        <taxon>Bacteria</taxon>
        <taxon>Pseudomonadati</taxon>
        <taxon>Bacteroidota</taxon>
        <taxon>Flavobacteriia</taxon>
        <taxon>Flavobacteriales</taxon>
        <taxon>Weeksellaceae</taxon>
        <taxon>Chryseobacterium group</taxon>
        <taxon>Chryseobacterium</taxon>
    </lineage>
</organism>
<protein>
    <recommendedName>
        <fullName evidence="3">IPExxxVDY family protein</fullName>
    </recommendedName>
</protein>
<accession>A0ABT3I3K9</accession>
<evidence type="ECO:0008006" key="3">
    <source>
        <dbReference type="Google" id="ProtNLM"/>
    </source>
</evidence>
<evidence type="ECO:0000313" key="1">
    <source>
        <dbReference type="EMBL" id="MCW3170657.1"/>
    </source>
</evidence>
<proteinExistence type="predicted"/>
<dbReference type="RefSeq" id="WP_264751791.1">
    <property type="nucleotide sequence ID" value="NZ_JAPDHW010000024.1"/>
</dbReference>
<reference evidence="1" key="1">
    <citation type="submission" date="2022-10" db="EMBL/GenBank/DDBJ databases">
        <title>Chryseobacterium babae sp. nov. isolated from the gut of the beetle Oryctes rhinoceros, and Chryseobacterium kimseyorum sp. nov., isolated from a stick insect rearing cage.</title>
        <authorList>
            <person name="Shelomi M."/>
            <person name="Han C.-J."/>
            <person name="Chen W.-M."/>
            <person name="Chen H.-K."/>
            <person name="Liaw S.-J."/>
            <person name="Muhle E."/>
            <person name="Clermont D."/>
        </authorList>
    </citation>
    <scope>NUCLEOTIDE SEQUENCE</scope>
    <source>
        <strain evidence="1">09-1422</strain>
    </source>
</reference>
<dbReference type="EMBL" id="JAPDHW010000024">
    <property type="protein sequence ID" value="MCW3170657.1"/>
    <property type="molecule type" value="Genomic_DNA"/>
</dbReference>
<sequence length="121" mass="14458">MITKGDTLDILHRNAKDIEGLLELYRNGIGVIQHFAVEKKIEFDGYFLKKWEIEAEHPVSFNEEYFENENRSELFVFLAAEADIEIYECLEYLYNFTHAESLSKHLLYKKIYELREQGVRF</sequence>
<dbReference type="Proteomes" id="UP001163731">
    <property type="component" value="Unassembled WGS sequence"/>
</dbReference>